<dbReference type="Proteomes" id="UP000078200">
    <property type="component" value="Unassembled WGS sequence"/>
</dbReference>
<dbReference type="InterPro" id="IPR006578">
    <property type="entry name" value="MADF-dom"/>
</dbReference>
<feature type="domain" description="MADF" evidence="1">
    <location>
        <begin position="17"/>
        <end position="97"/>
    </location>
</feature>
<dbReference type="EnsemblMetazoa" id="GAUT007803-RA">
    <property type="protein sequence ID" value="GAUT007803-PA"/>
    <property type="gene ID" value="GAUT007803"/>
</dbReference>
<reference evidence="2" key="1">
    <citation type="submission" date="2020-05" db="UniProtKB">
        <authorList>
            <consortium name="EnsemblMetazoa"/>
        </authorList>
    </citation>
    <scope>IDENTIFICATION</scope>
    <source>
        <strain evidence="2">TTRI</strain>
    </source>
</reference>
<dbReference type="VEuPathDB" id="VectorBase:GAUT007803"/>
<protein>
    <submittedName>
        <fullName evidence="2">MADF domain-containing protein</fullName>
    </submittedName>
</protein>
<evidence type="ECO:0000313" key="2">
    <source>
        <dbReference type="EnsemblMetazoa" id="GAUT007803-PA"/>
    </source>
</evidence>
<organism evidence="2 3">
    <name type="scientific">Glossina austeni</name>
    <name type="common">Savannah tsetse fly</name>
    <dbReference type="NCBI Taxonomy" id="7395"/>
    <lineage>
        <taxon>Eukaryota</taxon>
        <taxon>Metazoa</taxon>
        <taxon>Ecdysozoa</taxon>
        <taxon>Arthropoda</taxon>
        <taxon>Hexapoda</taxon>
        <taxon>Insecta</taxon>
        <taxon>Pterygota</taxon>
        <taxon>Neoptera</taxon>
        <taxon>Endopterygota</taxon>
        <taxon>Diptera</taxon>
        <taxon>Brachycera</taxon>
        <taxon>Muscomorpha</taxon>
        <taxon>Hippoboscoidea</taxon>
        <taxon>Glossinidae</taxon>
        <taxon>Glossina</taxon>
    </lineage>
</organism>
<dbReference type="InterPro" id="IPR039353">
    <property type="entry name" value="TF_Adf1"/>
</dbReference>
<keyword evidence="3" id="KW-1185">Reference proteome</keyword>
<dbReference type="AlphaFoldDB" id="A0A1A9UKV3"/>
<accession>A0A1A9UKV3</accession>
<name>A0A1A9UKV3_GLOAU</name>
<dbReference type="PANTHER" id="PTHR12243">
    <property type="entry name" value="MADF DOMAIN TRANSCRIPTION FACTOR"/>
    <property type="match status" value="1"/>
</dbReference>
<dbReference type="PROSITE" id="PS51029">
    <property type="entry name" value="MADF"/>
    <property type="match status" value="1"/>
</dbReference>
<evidence type="ECO:0000313" key="3">
    <source>
        <dbReference type="Proteomes" id="UP000078200"/>
    </source>
</evidence>
<dbReference type="Pfam" id="PF10545">
    <property type="entry name" value="MADF_DNA_bdg"/>
    <property type="match status" value="1"/>
</dbReference>
<dbReference type="SMART" id="SM00595">
    <property type="entry name" value="MADF"/>
    <property type="match status" value="1"/>
</dbReference>
<sequence length="271" mass="31627">MAPRRKLNKNILLMDKQIIDFVKEHQFVYDRSHENFNNNIYKEDKWKQLADSLDEPVELIKKRWKTLKDRYFRLMKNGGVENYKYCHDLNFLGPYEPRRRSIIRCKKEENYEDNSQMDESLDSSHSPVDPVDNDMFENNYTLSITSLATEDAKPTKLENHSIVCEEVDEIALEDVLQMQPKKRYADTYADSKPAKLENESVVCEEVDEIALEDVLQLQPKKRFKPSSLGDTAISHFMHSLALQIEGANLSASRLITLQLKLLQVVGEEIRN</sequence>
<proteinExistence type="predicted"/>
<evidence type="ECO:0000259" key="1">
    <source>
        <dbReference type="PROSITE" id="PS51029"/>
    </source>
</evidence>
<dbReference type="PANTHER" id="PTHR12243:SF67">
    <property type="entry name" value="COREPRESSOR OF PANGOLIN, ISOFORM A-RELATED"/>
    <property type="match status" value="1"/>
</dbReference>